<sequence>MVARKQEIRLKVNGEEHVIFVRPADPLLSVLRMQLGLTGSKPGCENGDCGACTVLVDGEPYKSCIMLAVEASSRDVTTVEGLRDAPIQGAFVDCFAFQCGYCTPGFLMNAHALLRHNPSPDDEVIREWLESNICRCTSYEEIERAVKMLCQ</sequence>
<dbReference type="SUPFAM" id="SSF47741">
    <property type="entry name" value="CO dehydrogenase ISP C-domain like"/>
    <property type="match status" value="1"/>
</dbReference>
<proteinExistence type="predicted"/>
<keyword evidence="2" id="KW-0479">Metal-binding</keyword>
<dbReference type="InterPro" id="IPR001041">
    <property type="entry name" value="2Fe-2S_ferredoxin-type"/>
</dbReference>
<keyword evidence="9" id="KW-1185">Reference proteome</keyword>
<dbReference type="Pfam" id="PF01799">
    <property type="entry name" value="Fer2_2"/>
    <property type="match status" value="1"/>
</dbReference>
<dbReference type="CDD" id="cd00207">
    <property type="entry name" value="fer2"/>
    <property type="match status" value="1"/>
</dbReference>
<dbReference type="Gene3D" id="3.10.20.30">
    <property type="match status" value="1"/>
</dbReference>
<dbReference type="AlphaFoldDB" id="A0A0P9EHR9"/>
<dbReference type="Proteomes" id="UP000050482">
    <property type="component" value="Unassembled WGS sequence"/>
</dbReference>
<keyword evidence="4" id="KW-0408">Iron</keyword>
<dbReference type="PROSITE" id="PS00197">
    <property type="entry name" value="2FE2S_FER_1"/>
    <property type="match status" value="1"/>
</dbReference>
<gene>
    <name evidence="8" type="ORF">AN477_18100</name>
</gene>
<dbReference type="SUPFAM" id="SSF54292">
    <property type="entry name" value="2Fe-2S ferredoxin-like"/>
    <property type="match status" value="1"/>
</dbReference>
<name>A0A0P9EHR9_9BACL</name>
<reference evidence="8 9" key="1">
    <citation type="submission" date="2015-09" db="EMBL/GenBank/DDBJ databases">
        <title>Draft genome sequence of Alicyclobacillus ferrooxydans DSM 22381.</title>
        <authorList>
            <person name="Hemp J."/>
        </authorList>
    </citation>
    <scope>NUCLEOTIDE SEQUENCE [LARGE SCALE GENOMIC DNA]</scope>
    <source>
        <strain evidence="8 9">TC-34</strain>
    </source>
</reference>
<dbReference type="OrthoDB" id="9796880at2"/>
<feature type="domain" description="2Fe-2S ferredoxin-type" evidence="7">
    <location>
        <begin position="6"/>
        <end position="82"/>
    </location>
</feature>
<keyword evidence="1" id="KW-0001">2Fe-2S</keyword>
<evidence type="ECO:0000256" key="3">
    <source>
        <dbReference type="ARBA" id="ARBA00023002"/>
    </source>
</evidence>
<evidence type="ECO:0000256" key="4">
    <source>
        <dbReference type="ARBA" id="ARBA00023004"/>
    </source>
</evidence>
<dbReference type="RefSeq" id="WP_054970588.1">
    <property type="nucleotide sequence ID" value="NZ_LJCO01000079.1"/>
</dbReference>
<dbReference type="STRING" id="471514.AN477_18100"/>
<comment type="pathway">
    <text evidence="6">Alkaloid degradation; nicotine degradation.</text>
</comment>
<dbReference type="PATRIC" id="fig|471514.4.peg.4532"/>
<evidence type="ECO:0000256" key="6">
    <source>
        <dbReference type="ARBA" id="ARBA00060707"/>
    </source>
</evidence>
<dbReference type="GO" id="GO:0051537">
    <property type="term" value="F:2 iron, 2 sulfur cluster binding"/>
    <property type="evidence" value="ECO:0007669"/>
    <property type="project" value="UniProtKB-KW"/>
</dbReference>
<organism evidence="8 9">
    <name type="scientific">Alicyclobacillus ferrooxydans</name>
    <dbReference type="NCBI Taxonomy" id="471514"/>
    <lineage>
        <taxon>Bacteria</taxon>
        <taxon>Bacillati</taxon>
        <taxon>Bacillota</taxon>
        <taxon>Bacilli</taxon>
        <taxon>Bacillales</taxon>
        <taxon>Alicyclobacillaceae</taxon>
        <taxon>Alicyclobacillus</taxon>
    </lineage>
</organism>
<evidence type="ECO:0000256" key="1">
    <source>
        <dbReference type="ARBA" id="ARBA00022714"/>
    </source>
</evidence>
<evidence type="ECO:0000313" key="8">
    <source>
        <dbReference type="EMBL" id="KPV42235.1"/>
    </source>
</evidence>
<evidence type="ECO:0000313" key="9">
    <source>
        <dbReference type="Proteomes" id="UP000050482"/>
    </source>
</evidence>
<dbReference type="PROSITE" id="PS51085">
    <property type="entry name" value="2FE2S_FER_2"/>
    <property type="match status" value="1"/>
</dbReference>
<dbReference type="Pfam" id="PF00111">
    <property type="entry name" value="Fer2"/>
    <property type="match status" value="1"/>
</dbReference>
<evidence type="ECO:0000256" key="5">
    <source>
        <dbReference type="ARBA" id="ARBA00023014"/>
    </source>
</evidence>
<dbReference type="GO" id="GO:0046872">
    <property type="term" value="F:metal ion binding"/>
    <property type="evidence" value="ECO:0007669"/>
    <property type="project" value="UniProtKB-KW"/>
</dbReference>
<dbReference type="PANTHER" id="PTHR44379">
    <property type="entry name" value="OXIDOREDUCTASE WITH IRON-SULFUR SUBUNIT"/>
    <property type="match status" value="1"/>
</dbReference>
<comment type="caution">
    <text evidence="8">The sequence shown here is derived from an EMBL/GenBank/DDBJ whole genome shotgun (WGS) entry which is preliminary data.</text>
</comment>
<dbReference type="InterPro" id="IPR051452">
    <property type="entry name" value="Diverse_Oxidoreductases"/>
</dbReference>
<evidence type="ECO:0000259" key="7">
    <source>
        <dbReference type="PROSITE" id="PS51085"/>
    </source>
</evidence>
<dbReference type="InterPro" id="IPR036010">
    <property type="entry name" value="2Fe-2S_ferredoxin-like_sf"/>
</dbReference>
<dbReference type="InterPro" id="IPR012675">
    <property type="entry name" value="Beta-grasp_dom_sf"/>
</dbReference>
<protein>
    <submittedName>
        <fullName evidence="8">(2Fe-2S)-binding protein</fullName>
    </submittedName>
</protein>
<keyword evidence="5" id="KW-0411">Iron-sulfur</keyword>
<dbReference type="InterPro" id="IPR006058">
    <property type="entry name" value="2Fe2S_fd_BS"/>
</dbReference>
<dbReference type="InterPro" id="IPR036884">
    <property type="entry name" value="2Fe-2S-bd_dom_sf"/>
</dbReference>
<dbReference type="Gene3D" id="1.10.150.120">
    <property type="entry name" value="[2Fe-2S]-binding domain"/>
    <property type="match status" value="1"/>
</dbReference>
<dbReference type="FunFam" id="3.10.20.30:FF:000020">
    <property type="entry name" value="Xanthine dehydrogenase iron-sulfur subunit"/>
    <property type="match status" value="1"/>
</dbReference>
<keyword evidence="3" id="KW-0560">Oxidoreductase</keyword>
<dbReference type="EMBL" id="LJCO01000079">
    <property type="protein sequence ID" value="KPV42235.1"/>
    <property type="molecule type" value="Genomic_DNA"/>
</dbReference>
<dbReference type="PANTHER" id="PTHR44379:SF7">
    <property type="entry name" value="XANTHINE DEHYDROGENASE SUBUNIT E-RELATED"/>
    <property type="match status" value="1"/>
</dbReference>
<dbReference type="InterPro" id="IPR002888">
    <property type="entry name" value="2Fe-2S-bd"/>
</dbReference>
<evidence type="ECO:0000256" key="2">
    <source>
        <dbReference type="ARBA" id="ARBA00022723"/>
    </source>
</evidence>
<accession>A0A0P9EHR9</accession>
<dbReference type="GO" id="GO:0016491">
    <property type="term" value="F:oxidoreductase activity"/>
    <property type="evidence" value="ECO:0007669"/>
    <property type="project" value="UniProtKB-KW"/>
</dbReference>